<evidence type="ECO:0000313" key="2">
    <source>
        <dbReference type="Proteomes" id="UP000054538"/>
    </source>
</evidence>
<dbReference type="AlphaFoldDB" id="A0A0D0DGZ4"/>
<proteinExistence type="predicted"/>
<dbReference type="Proteomes" id="UP000054538">
    <property type="component" value="Unassembled WGS sequence"/>
</dbReference>
<evidence type="ECO:0000313" key="1">
    <source>
        <dbReference type="EMBL" id="KIK80614.1"/>
    </source>
</evidence>
<dbReference type="OrthoDB" id="10414598at2759"/>
<reference evidence="1 2" key="1">
    <citation type="submission" date="2014-04" db="EMBL/GenBank/DDBJ databases">
        <authorList>
            <consortium name="DOE Joint Genome Institute"/>
            <person name="Kuo A."/>
            <person name="Kohler A."/>
            <person name="Jargeat P."/>
            <person name="Nagy L.G."/>
            <person name="Floudas D."/>
            <person name="Copeland A."/>
            <person name="Barry K.W."/>
            <person name="Cichocki N."/>
            <person name="Veneault-Fourrey C."/>
            <person name="LaButti K."/>
            <person name="Lindquist E.A."/>
            <person name="Lipzen A."/>
            <person name="Lundell T."/>
            <person name="Morin E."/>
            <person name="Murat C."/>
            <person name="Sun H."/>
            <person name="Tunlid A."/>
            <person name="Henrissat B."/>
            <person name="Grigoriev I.V."/>
            <person name="Hibbett D.S."/>
            <person name="Martin F."/>
            <person name="Nordberg H.P."/>
            <person name="Cantor M.N."/>
            <person name="Hua S.X."/>
        </authorList>
    </citation>
    <scope>NUCLEOTIDE SEQUENCE [LARGE SCALE GENOMIC DNA]</scope>
    <source>
        <strain evidence="1 2">Ve08.2h10</strain>
    </source>
</reference>
<keyword evidence="2" id="KW-1185">Reference proteome</keyword>
<organism evidence="1 2">
    <name type="scientific">Paxillus rubicundulus Ve08.2h10</name>
    <dbReference type="NCBI Taxonomy" id="930991"/>
    <lineage>
        <taxon>Eukaryota</taxon>
        <taxon>Fungi</taxon>
        <taxon>Dikarya</taxon>
        <taxon>Basidiomycota</taxon>
        <taxon>Agaricomycotina</taxon>
        <taxon>Agaricomycetes</taxon>
        <taxon>Agaricomycetidae</taxon>
        <taxon>Boletales</taxon>
        <taxon>Paxilineae</taxon>
        <taxon>Paxillaceae</taxon>
        <taxon>Paxillus</taxon>
    </lineage>
</organism>
<gene>
    <name evidence="1" type="ORF">PAXRUDRAFT_15690</name>
</gene>
<reference evidence="2" key="2">
    <citation type="submission" date="2015-01" db="EMBL/GenBank/DDBJ databases">
        <title>Evolutionary Origins and Diversification of the Mycorrhizal Mutualists.</title>
        <authorList>
            <consortium name="DOE Joint Genome Institute"/>
            <consortium name="Mycorrhizal Genomics Consortium"/>
            <person name="Kohler A."/>
            <person name="Kuo A."/>
            <person name="Nagy L.G."/>
            <person name="Floudas D."/>
            <person name="Copeland A."/>
            <person name="Barry K.W."/>
            <person name="Cichocki N."/>
            <person name="Veneault-Fourrey C."/>
            <person name="LaButti K."/>
            <person name="Lindquist E.A."/>
            <person name="Lipzen A."/>
            <person name="Lundell T."/>
            <person name="Morin E."/>
            <person name="Murat C."/>
            <person name="Riley R."/>
            <person name="Ohm R."/>
            <person name="Sun H."/>
            <person name="Tunlid A."/>
            <person name="Henrissat B."/>
            <person name="Grigoriev I.V."/>
            <person name="Hibbett D.S."/>
            <person name="Martin F."/>
        </authorList>
    </citation>
    <scope>NUCLEOTIDE SEQUENCE [LARGE SCALE GENOMIC DNA]</scope>
    <source>
        <strain evidence="2">Ve08.2h10</strain>
    </source>
</reference>
<accession>A0A0D0DGZ4</accession>
<name>A0A0D0DGZ4_9AGAM</name>
<protein>
    <submittedName>
        <fullName evidence="1">Unplaced genomic scaffold scaffold_1154, whole genome shotgun sequence</fullName>
    </submittedName>
</protein>
<dbReference type="InParanoid" id="A0A0D0DGZ4"/>
<dbReference type="EMBL" id="KN825976">
    <property type="protein sequence ID" value="KIK80614.1"/>
    <property type="molecule type" value="Genomic_DNA"/>
</dbReference>
<sequence length="225" mass="24567">MGNSISRHFIIQRLLPTNHAVGRKCKAASAPLDEPSSKHSNLQTLALLPILKVSLNAMGRKCKAVDAPLDEPPSKRSDPYTLTPETLLPIPELASNTTTFPQALKHKREDHAVETIPFKFVHLEDGKRSLASTTFPFPTHASGNVVIPALGTITDIQSPQAANIPAVYLFCYWGSISMAMTATVLAEVNTINLMPNSFEEAEEIRNSFMGYTAHSDELCLSISEI</sequence>
<dbReference type="HOGENOM" id="CLU_1058068_0_0_1"/>